<dbReference type="GO" id="GO:0008757">
    <property type="term" value="F:S-adenosylmethionine-dependent methyltransferase activity"/>
    <property type="evidence" value="ECO:0007669"/>
    <property type="project" value="InterPro"/>
</dbReference>
<dbReference type="AlphaFoldDB" id="A0A2T0MXA1"/>
<dbReference type="Pfam" id="PF08241">
    <property type="entry name" value="Methyltransf_11"/>
    <property type="match status" value="1"/>
</dbReference>
<protein>
    <recommendedName>
        <fullName evidence="1">Methyltransferase type 11 domain-containing protein</fullName>
    </recommendedName>
</protein>
<dbReference type="Proteomes" id="UP000238312">
    <property type="component" value="Unassembled WGS sequence"/>
</dbReference>
<dbReference type="SUPFAM" id="SSF53335">
    <property type="entry name" value="S-adenosyl-L-methionine-dependent methyltransferases"/>
    <property type="match status" value="1"/>
</dbReference>
<dbReference type="InterPro" id="IPR013216">
    <property type="entry name" value="Methyltransf_11"/>
</dbReference>
<comment type="caution">
    <text evidence="2">The sequence shown here is derived from an EMBL/GenBank/DDBJ whole genome shotgun (WGS) entry which is preliminary data.</text>
</comment>
<feature type="domain" description="Methyltransferase type 11" evidence="1">
    <location>
        <begin position="67"/>
        <end position="156"/>
    </location>
</feature>
<evidence type="ECO:0000313" key="2">
    <source>
        <dbReference type="EMBL" id="PRX63704.1"/>
    </source>
</evidence>
<keyword evidence="3" id="KW-1185">Reference proteome</keyword>
<evidence type="ECO:0000259" key="1">
    <source>
        <dbReference type="Pfam" id="PF08241"/>
    </source>
</evidence>
<reference evidence="2 3" key="1">
    <citation type="submission" date="2018-03" db="EMBL/GenBank/DDBJ databases">
        <title>Genomic Encyclopedia of Type Strains, Phase III (KMG-III): the genomes of soil and plant-associated and newly described type strains.</title>
        <authorList>
            <person name="Whitman W."/>
        </authorList>
    </citation>
    <scope>NUCLEOTIDE SEQUENCE [LARGE SCALE GENOMIC DNA]</scope>
    <source>
        <strain evidence="2 3">CGMCC 4.7104</strain>
    </source>
</reference>
<dbReference type="EMBL" id="PVNG01000010">
    <property type="protein sequence ID" value="PRX63704.1"/>
    <property type="molecule type" value="Genomic_DNA"/>
</dbReference>
<proteinExistence type="predicted"/>
<sequence>MSGGAIGDPVTLSDWRSCSAVYEHGLRGGHVEVEYADGRVRPLAAERWLRPIEGDEDVLARCGGPTLDVGSGPGRLTVALTRRGVPALGIDVTPLAVELTRRAGGPALLRCVFDPLPGTGRWAEALLTDGNIGIGGDPVALLRRLRQLVRPGGTVIAEVRPPGSKSTVDRVRLRHDGRTGGWFAWATVSADDIGPLATRCGFPTAERWNTARRWFAALS</sequence>
<accession>A0A2T0MXA1</accession>
<gene>
    <name evidence="2" type="ORF">B0I32_110156</name>
</gene>
<name>A0A2T0MXA1_9ACTN</name>
<dbReference type="RefSeq" id="WP_219911981.1">
    <property type="nucleotide sequence ID" value="NZ_JBFAIB010000001.1"/>
</dbReference>
<dbReference type="Gene3D" id="3.40.50.150">
    <property type="entry name" value="Vaccinia Virus protein VP39"/>
    <property type="match status" value="1"/>
</dbReference>
<organism evidence="2 3">
    <name type="scientific">Nonomuraea fuscirosea</name>
    <dbReference type="NCBI Taxonomy" id="1291556"/>
    <lineage>
        <taxon>Bacteria</taxon>
        <taxon>Bacillati</taxon>
        <taxon>Actinomycetota</taxon>
        <taxon>Actinomycetes</taxon>
        <taxon>Streptosporangiales</taxon>
        <taxon>Streptosporangiaceae</taxon>
        <taxon>Nonomuraea</taxon>
    </lineage>
</organism>
<evidence type="ECO:0000313" key="3">
    <source>
        <dbReference type="Proteomes" id="UP000238312"/>
    </source>
</evidence>
<dbReference type="InterPro" id="IPR029063">
    <property type="entry name" value="SAM-dependent_MTases_sf"/>
</dbReference>